<dbReference type="CDD" id="cd00383">
    <property type="entry name" value="trans_reg_C"/>
    <property type="match status" value="1"/>
</dbReference>
<keyword evidence="1 6" id="KW-0597">Phosphoprotein</keyword>
<protein>
    <submittedName>
        <fullName evidence="10">Response regulator transcription factor</fullName>
    </submittedName>
</protein>
<dbReference type="GO" id="GO:0032993">
    <property type="term" value="C:protein-DNA complex"/>
    <property type="evidence" value="ECO:0007669"/>
    <property type="project" value="TreeGrafter"/>
</dbReference>
<dbReference type="InterPro" id="IPR039420">
    <property type="entry name" value="WalR-like"/>
</dbReference>
<dbReference type="InterPro" id="IPR001867">
    <property type="entry name" value="OmpR/PhoB-type_DNA-bd"/>
</dbReference>
<keyword evidence="2" id="KW-0902">Two-component regulatory system</keyword>
<dbReference type="GO" id="GO:0005829">
    <property type="term" value="C:cytosol"/>
    <property type="evidence" value="ECO:0007669"/>
    <property type="project" value="TreeGrafter"/>
</dbReference>
<feature type="domain" description="Response regulatory" evidence="8">
    <location>
        <begin position="9"/>
        <end position="123"/>
    </location>
</feature>
<evidence type="ECO:0000313" key="10">
    <source>
        <dbReference type="EMBL" id="HET97263.1"/>
    </source>
</evidence>
<dbReference type="PROSITE" id="PS50110">
    <property type="entry name" value="RESPONSE_REGULATORY"/>
    <property type="match status" value="1"/>
</dbReference>
<sequence length="233" mass="26344">MEERSLPATLLAIDDDPDILKVLKANLELHGFKLQTAASLAEARKLLEAGRPDLVILDLMLPDGDGLEFCCSLKSLHPQLPVIMLTARDKISDKVVGLELGADDYMVKPFETSELLARIKARLRSAVVPTERKQLLKAGTLEIDQRNQTVTVAGAEVYLTAKEFQLLSCLVENRNNLVTRDEIRKRLWSDSKIYSWSRVIDVHIQHLRQKLEQTPGKPRHIITVPGRGYRFEE</sequence>
<dbReference type="AlphaFoldDB" id="A0A7C2THQ1"/>
<evidence type="ECO:0000256" key="3">
    <source>
        <dbReference type="ARBA" id="ARBA00023015"/>
    </source>
</evidence>
<evidence type="ECO:0000256" key="5">
    <source>
        <dbReference type="ARBA" id="ARBA00023163"/>
    </source>
</evidence>
<dbReference type="PANTHER" id="PTHR48111:SF1">
    <property type="entry name" value="TWO-COMPONENT RESPONSE REGULATOR ORR33"/>
    <property type="match status" value="1"/>
</dbReference>
<dbReference type="InterPro" id="IPR001789">
    <property type="entry name" value="Sig_transdc_resp-reg_receiver"/>
</dbReference>
<dbReference type="Gene3D" id="6.10.250.690">
    <property type="match status" value="1"/>
</dbReference>
<keyword evidence="4 7" id="KW-0238">DNA-binding</keyword>
<dbReference type="Pfam" id="PF00072">
    <property type="entry name" value="Response_reg"/>
    <property type="match status" value="1"/>
</dbReference>
<dbReference type="GO" id="GO:0006355">
    <property type="term" value="P:regulation of DNA-templated transcription"/>
    <property type="evidence" value="ECO:0007669"/>
    <property type="project" value="InterPro"/>
</dbReference>
<feature type="modified residue" description="4-aspartylphosphate" evidence="6">
    <location>
        <position position="58"/>
    </location>
</feature>
<organism evidence="10">
    <name type="scientific">Desulfurivibrio alkaliphilus</name>
    <dbReference type="NCBI Taxonomy" id="427923"/>
    <lineage>
        <taxon>Bacteria</taxon>
        <taxon>Pseudomonadati</taxon>
        <taxon>Thermodesulfobacteriota</taxon>
        <taxon>Desulfobulbia</taxon>
        <taxon>Desulfobulbales</taxon>
        <taxon>Desulfobulbaceae</taxon>
        <taxon>Desulfurivibrio</taxon>
    </lineage>
</organism>
<dbReference type="PANTHER" id="PTHR48111">
    <property type="entry name" value="REGULATOR OF RPOS"/>
    <property type="match status" value="1"/>
</dbReference>
<keyword evidence="5" id="KW-0804">Transcription</keyword>
<evidence type="ECO:0000256" key="4">
    <source>
        <dbReference type="ARBA" id="ARBA00023125"/>
    </source>
</evidence>
<evidence type="ECO:0000256" key="2">
    <source>
        <dbReference type="ARBA" id="ARBA00023012"/>
    </source>
</evidence>
<dbReference type="Gene3D" id="1.10.10.10">
    <property type="entry name" value="Winged helix-like DNA-binding domain superfamily/Winged helix DNA-binding domain"/>
    <property type="match status" value="1"/>
</dbReference>
<dbReference type="SMART" id="SM00862">
    <property type="entry name" value="Trans_reg_C"/>
    <property type="match status" value="1"/>
</dbReference>
<dbReference type="PROSITE" id="PS51755">
    <property type="entry name" value="OMPR_PHOB"/>
    <property type="match status" value="1"/>
</dbReference>
<feature type="domain" description="OmpR/PhoB-type" evidence="9">
    <location>
        <begin position="133"/>
        <end position="233"/>
    </location>
</feature>
<evidence type="ECO:0000256" key="6">
    <source>
        <dbReference type="PROSITE-ProRule" id="PRU00169"/>
    </source>
</evidence>
<dbReference type="EMBL" id="DSDS01000018">
    <property type="protein sequence ID" value="HET97263.1"/>
    <property type="molecule type" value="Genomic_DNA"/>
</dbReference>
<accession>A0A7C2THQ1</accession>
<dbReference type="GO" id="GO:0000156">
    <property type="term" value="F:phosphorelay response regulator activity"/>
    <property type="evidence" value="ECO:0007669"/>
    <property type="project" value="TreeGrafter"/>
</dbReference>
<reference evidence="10" key="1">
    <citation type="journal article" date="2020" name="mSystems">
        <title>Genome- and Community-Level Interaction Insights into Carbon Utilization and Element Cycling Functions of Hydrothermarchaeota in Hydrothermal Sediment.</title>
        <authorList>
            <person name="Zhou Z."/>
            <person name="Liu Y."/>
            <person name="Xu W."/>
            <person name="Pan J."/>
            <person name="Luo Z.H."/>
            <person name="Li M."/>
        </authorList>
    </citation>
    <scope>NUCLEOTIDE SEQUENCE [LARGE SCALE GENOMIC DNA]</scope>
    <source>
        <strain evidence="10">SpSt-1224</strain>
    </source>
</reference>
<gene>
    <name evidence="10" type="ORF">ENN98_00885</name>
</gene>
<proteinExistence type="predicted"/>
<dbReference type="SUPFAM" id="SSF52172">
    <property type="entry name" value="CheY-like"/>
    <property type="match status" value="1"/>
</dbReference>
<evidence type="ECO:0000256" key="1">
    <source>
        <dbReference type="ARBA" id="ARBA00022553"/>
    </source>
</evidence>
<evidence type="ECO:0000259" key="8">
    <source>
        <dbReference type="PROSITE" id="PS50110"/>
    </source>
</evidence>
<dbReference type="Gene3D" id="3.40.50.2300">
    <property type="match status" value="1"/>
</dbReference>
<dbReference type="SMART" id="SM00448">
    <property type="entry name" value="REC"/>
    <property type="match status" value="1"/>
</dbReference>
<evidence type="ECO:0000259" key="9">
    <source>
        <dbReference type="PROSITE" id="PS51755"/>
    </source>
</evidence>
<comment type="caution">
    <text evidence="10">The sequence shown here is derived from an EMBL/GenBank/DDBJ whole genome shotgun (WGS) entry which is preliminary data.</text>
</comment>
<evidence type="ECO:0000256" key="7">
    <source>
        <dbReference type="PROSITE-ProRule" id="PRU01091"/>
    </source>
</evidence>
<name>A0A7C2THQ1_9BACT</name>
<dbReference type="Pfam" id="PF00486">
    <property type="entry name" value="Trans_reg_C"/>
    <property type="match status" value="1"/>
</dbReference>
<dbReference type="GO" id="GO:0000976">
    <property type="term" value="F:transcription cis-regulatory region binding"/>
    <property type="evidence" value="ECO:0007669"/>
    <property type="project" value="TreeGrafter"/>
</dbReference>
<dbReference type="InterPro" id="IPR011006">
    <property type="entry name" value="CheY-like_superfamily"/>
</dbReference>
<keyword evidence="3" id="KW-0805">Transcription regulation</keyword>
<dbReference type="Proteomes" id="UP000885986">
    <property type="component" value="Unassembled WGS sequence"/>
</dbReference>
<feature type="DNA-binding region" description="OmpR/PhoB-type" evidence="7">
    <location>
        <begin position="133"/>
        <end position="233"/>
    </location>
</feature>
<dbReference type="InterPro" id="IPR036388">
    <property type="entry name" value="WH-like_DNA-bd_sf"/>
</dbReference>